<dbReference type="EMBL" id="JARKNE010000012">
    <property type="protein sequence ID" value="KAK5774877.1"/>
    <property type="molecule type" value="Genomic_DNA"/>
</dbReference>
<keyword evidence="3" id="KW-1185">Reference proteome</keyword>
<evidence type="ECO:0000256" key="1">
    <source>
        <dbReference type="SAM" id="MobiDB-lite"/>
    </source>
</evidence>
<organism evidence="2 3">
    <name type="scientific">Gossypium arboreum</name>
    <name type="common">Tree cotton</name>
    <name type="synonym">Gossypium nanking</name>
    <dbReference type="NCBI Taxonomy" id="29729"/>
    <lineage>
        <taxon>Eukaryota</taxon>
        <taxon>Viridiplantae</taxon>
        <taxon>Streptophyta</taxon>
        <taxon>Embryophyta</taxon>
        <taxon>Tracheophyta</taxon>
        <taxon>Spermatophyta</taxon>
        <taxon>Magnoliopsida</taxon>
        <taxon>eudicotyledons</taxon>
        <taxon>Gunneridae</taxon>
        <taxon>Pentapetalae</taxon>
        <taxon>rosids</taxon>
        <taxon>malvids</taxon>
        <taxon>Malvales</taxon>
        <taxon>Malvaceae</taxon>
        <taxon>Malvoideae</taxon>
        <taxon>Gossypium</taxon>
    </lineage>
</organism>
<evidence type="ECO:0000313" key="3">
    <source>
        <dbReference type="Proteomes" id="UP001358586"/>
    </source>
</evidence>
<protein>
    <submittedName>
        <fullName evidence="2">Uncharacterized protein</fullName>
    </submittedName>
</protein>
<feature type="compositionally biased region" description="Basic residues" evidence="1">
    <location>
        <begin position="81"/>
        <end position="90"/>
    </location>
</feature>
<feature type="compositionally biased region" description="Basic residues" evidence="1">
    <location>
        <begin position="64"/>
        <end position="74"/>
    </location>
</feature>
<evidence type="ECO:0000313" key="2">
    <source>
        <dbReference type="EMBL" id="KAK5774877.1"/>
    </source>
</evidence>
<reference evidence="2 3" key="1">
    <citation type="submission" date="2023-03" db="EMBL/GenBank/DDBJ databases">
        <title>WGS of Gossypium arboreum.</title>
        <authorList>
            <person name="Yu D."/>
        </authorList>
    </citation>
    <scope>NUCLEOTIDE SEQUENCE [LARGE SCALE GENOMIC DNA]</scope>
    <source>
        <tissue evidence="2">Leaf</tissue>
    </source>
</reference>
<dbReference type="Proteomes" id="UP001358586">
    <property type="component" value="Chromosome 12"/>
</dbReference>
<gene>
    <name evidence="2" type="ORF">PVK06_042739</name>
</gene>
<accession>A0ABR0MLZ8</accession>
<proteinExistence type="predicted"/>
<name>A0ABR0MLZ8_GOSAR</name>
<feature type="region of interest" description="Disordered" evidence="1">
    <location>
        <begin position="64"/>
        <end position="139"/>
    </location>
</feature>
<sequence>MLKKLSKQAFSGTVDHPDCLQGIQGVQDSLAGKTRVPVVGRREKKVKVETGWQERNQANCFRHGLQRQPHRRPHWTQTKVAARKGKRRKVRVEQEEKGQKKGKGGPKSALRLTAGQLEQRNRRNGGGDGRPYSHCPAAK</sequence>
<comment type="caution">
    <text evidence="2">The sequence shown here is derived from an EMBL/GenBank/DDBJ whole genome shotgun (WGS) entry which is preliminary data.</text>
</comment>